<keyword evidence="4" id="KW-1185">Reference proteome</keyword>
<evidence type="ECO:0000256" key="1">
    <source>
        <dbReference type="SAM" id="SignalP"/>
    </source>
</evidence>
<dbReference type="Gene3D" id="2.60.40.730">
    <property type="entry name" value="SOR catalytic domain"/>
    <property type="match status" value="1"/>
</dbReference>
<dbReference type="GO" id="GO:0005506">
    <property type="term" value="F:iron ion binding"/>
    <property type="evidence" value="ECO:0007669"/>
    <property type="project" value="InterPro"/>
</dbReference>
<evidence type="ECO:0000259" key="2">
    <source>
        <dbReference type="Pfam" id="PF01880"/>
    </source>
</evidence>
<dbReference type="SUPFAM" id="SSF49367">
    <property type="entry name" value="Superoxide reductase-like"/>
    <property type="match status" value="1"/>
</dbReference>
<proteinExistence type="predicted"/>
<dbReference type="Pfam" id="PF01880">
    <property type="entry name" value="Desulfoferrodox"/>
    <property type="match status" value="1"/>
</dbReference>
<dbReference type="PROSITE" id="PS51318">
    <property type="entry name" value="TAT"/>
    <property type="match status" value="1"/>
</dbReference>
<gene>
    <name evidence="3" type="ORF">MAIT1_03383</name>
</gene>
<protein>
    <submittedName>
        <fullName evidence="3">Putative superoxide reductase</fullName>
    </submittedName>
</protein>
<feature type="domain" description="Desulfoferrodoxin ferrous iron-binding" evidence="2">
    <location>
        <begin position="54"/>
        <end position="141"/>
    </location>
</feature>
<evidence type="ECO:0000313" key="3">
    <source>
        <dbReference type="EMBL" id="OSM05220.1"/>
    </source>
</evidence>
<feature type="signal peptide" evidence="1">
    <location>
        <begin position="1"/>
        <end position="24"/>
    </location>
</feature>
<organism evidence="3 4">
    <name type="scientific">Magnetofaba australis IT-1</name>
    <dbReference type="NCBI Taxonomy" id="1434232"/>
    <lineage>
        <taxon>Bacteria</taxon>
        <taxon>Pseudomonadati</taxon>
        <taxon>Pseudomonadota</taxon>
        <taxon>Magnetococcia</taxon>
        <taxon>Magnetococcales</taxon>
        <taxon>Magnetococcaceae</taxon>
        <taxon>Magnetofaba</taxon>
    </lineage>
</organism>
<dbReference type="InterPro" id="IPR002742">
    <property type="entry name" value="Desulfoferrodoxin_Fe-bd_dom"/>
</dbReference>
<dbReference type="AlphaFoldDB" id="A0A1Y2K6P8"/>
<reference evidence="3 4" key="1">
    <citation type="journal article" date="2016" name="BMC Genomics">
        <title>Combined genomic and structural analyses of a cultured magnetotactic bacterium reveals its niche adaptation to a dynamic environment.</title>
        <authorList>
            <person name="Araujo A.C."/>
            <person name="Morillo V."/>
            <person name="Cypriano J."/>
            <person name="Teixeira L.C."/>
            <person name="Leao P."/>
            <person name="Lyra S."/>
            <person name="Almeida L.G."/>
            <person name="Bazylinski D.A."/>
            <person name="Vasconcellos A.T."/>
            <person name="Abreu F."/>
            <person name="Lins U."/>
        </authorList>
    </citation>
    <scope>NUCLEOTIDE SEQUENCE [LARGE SCALE GENOMIC DNA]</scope>
    <source>
        <strain evidence="3 4">IT-1</strain>
    </source>
</reference>
<dbReference type="STRING" id="1434232.MAIT1_03383"/>
<accession>A0A1Y2K6P8</accession>
<dbReference type="EMBL" id="LVJN01000018">
    <property type="protein sequence ID" value="OSM05220.1"/>
    <property type="molecule type" value="Genomic_DNA"/>
</dbReference>
<comment type="caution">
    <text evidence="3">The sequence shown here is derived from an EMBL/GenBank/DDBJ whole genome shotgun (WGS) entry which is preliminary data.</text>
</comment>
<dbReference type="GO" id="GO:0016491">
    <property type="term" value="F:oxidoreductase activity"/>
    <property type="evidence" value="ECO:0007669"/>
    <property type="project" value="InterPro"/>
</dbReference>
<sequence>MDMISRRALIQAAAVTGVGVVASAAPARAMQPVDAKMAGGVYYTAAYPGRWSGKAASHAPRITVTPQADGAKAVEIVTEHKMHGYKHYIVKHVLLDANYGFLDETVFNPESDEAKSTHTLPPGYTGPVYALSMCNLHDVWLSAAQA</sequence>
<evidence type="ECO:0000313" key="4">
    <source>
        <dbReference type="Proteomes" id="UP000194003"/>
    </source>
</evidence>
<name>A0A1Y2K6P8_9PROT</name>
<dbReference type="InterPro" id="IPR036073">
    <property type="entry name" value="Desulfoferrodoxin_Fe-bd_dom_sf"/>
</dbReference>
<keyword evidence="1" id="KW-0732">Signal</keyword>
<dbReference type="Proteomes" id="UP000194003">
    <property type="component" value="Unassembled WGS sequence"/>
</dbReference>
<dbReference type="InterPro" id="IPR006311">
    <property type="entry name" value="TAT_signal"/>
</dbReference>
<feature type="chain" id="PRO_5012779333" evidence="1">
    <location>
        <begin position="25"/>
        <end position="146"/>
    </location>
</feature>